<dbReference type="InterPro" id="IPR013747">
    <property type="entry name" value="ACP_syn_III_C"/>
</dbReference>
<dbReference type="SUPFAM" id="SSF53901">
    <property type="entry name" value="Thiolase-like"/>
    <property type="match status" value="1"/>
</dbReference>
<comment type="domain">
    <text evidence="9">The last Arg residue of the ACP-binding site is essential for the weak association between ACP/AcpP and FabH.</text>
</comment>
<evidence type="ECO:0000256" key="7">
    <source>
        <dbReference type="ARBA" id="ARBA00023160"/>
    </source>
</evidence>
<keyword evidence="4 9" id="KW-0808">Transferase</keyword>
<dbReference type="Pfam" id="PF08545">
    <property type="entry name" value="ACP_syn_III"/>
    <property type="match status" value="1"/>
</dbReference>
<dbReference type="EC" id="2.3.1.180" evidence="9"/>
<evidence type="ECO:0000256" key="3">
    <source>
        <dbReference type="ARBA" id="ARBA00022516"/>
    </source>
</evidence>
<dbReference type="PANTHER" id="PTHR34069">
    <property type="entry name" value="3-OXOACYL-[ACYL-CARRIER-PROTEIN] SYNTHASE 3"/>
    <property type="match status" value="1"/>
</dbReference>
<evidence type="ECO:0000313" key="13">
    <source>
        <dbReference type="Proteomes" id="UP000664109"/>
    </source>
</evidence>
<keyword evidence="2 9" id="KW-0963">Cytoplasm</keyword>
<reference evidence="12 13" key="1">
    <citation type="journal article" date="2016" name="Arch. Microbiol.">
        <title>Streptomyces zhihengii sp. nov., isolated from rhizospheric soil of Psammosilene tunicoides.</title>
        <authorList>
            <person name="Huang M.J."/>
            <person name="Fei J.J."/>
            <person name="Salam N."/>
            <person name="Kim C.J."/>
            <person name="Hozzein W.N."/>
            <person name="Xiao M."/>
            <person name="Huang H.Q."/>
            <person name="Li W.J."/>
        </authorList>
    </citation>
    <scope>NUCLEOTIDE SEQUENCE [LARGE SCALE GENOMIC DNA]</scope>
    <source>
        <strain evidence="12 13">YIM T102</strain>
    </source>
</reference>
<evidence type="ECO:0000256" key="4">
    <source>
        <dbReference type="ARBA" id="ARBA00022679"/>
    </source>
</evidence>
<evidence type="ECO:0000313" key="12">
    <source>
        <dbReference type="EMBL" id="MBM9622996.1"/>
    </source>
</evidence>
<comment type="catalytic activity">
    <reaction evidence="9">
        <text>malonyl-[ACP] + acetyl-CoA + H(+) = 3-oxobutanoyl-[ACP] + CO2 + CoA</text>
        <dbReference type="Rhea" id="RHEA:12080"/>
        <dbReference type="Rhea" id="RHEA-COMP:9623"/>
        <dbReference type="Rhea" id="RHEA-COMP:9625"/>
        <dbReference type="ChEBI" id="CHEBI:15378"/>
        <dbReference type="ChEBI" id="CHEBI:16526"/>
        <dbReference type="ChEBI" id="CHEBI:57287"/>
        <dbReference type="ChEBI" id="CHEBI:57288"/>
        <dbReference type="ChEBI" id="CHEBI:78449"/>
        <dbReference type="ChEBI" id="CHEBI:78450"/>
        <dbReference type="EC" id="2.3.1.180"/>
    </reaction>
</comment>
<feature type="domain" description="Beta-ketoacyl-[acyl-carrier-protein] synthase III C-terminal" evidence="10">
    <location>
        <begin position="238"/>
        <end position="327"/>
    </location>
</feature>
<keyword evidence="9" id="KW-0511">Multifunctional enzyme</keyword>
<feature type="active site" evidence="9">
    <location>
        <position position="254"/>
    </location>
</feature>
<dbReference type="Pfam" id="PF08541">
    <property type="entry name" value="ACP_syn_III_C"/>
    <property type="match status" value="1"/>
</dbReference>
<feature type="active site" evidence="9">
    <location>
        <position position="112"/>
    </location>
</feature>
<feature type="active site" evidence="9">
    <location>
        <position position="284"/>
    </location>
</feature>
<dbReference type="InterPro" id="IPR016039">
    <property type="entry name" value="Thiolase-like"/>
</dbReference>
<comment type="pathway">
    <text evidence="9">Lipid metabolism; fatty acid biosynthesis.</text>
</comment>
<keyword evidence="13" id="KW-1185">Reference proteome</keyword>
<evidence type="ECO:0000256" key="2">
    <source>
        <dbReference type="ARBA" id="ARBA00022490"/>
    </source>
</evidence>
<proteinExistence type="inferred from homology"/>
<dbReference type="EMBL" id="JAFEJA010000002">
    <property type="protein sequence ID" value="MBM9622996.1"/>
    <property type="molecule type" value="Genomic_DNA"/>
</dbReference>
<evidence type="ECO:0000256" key="8">
    <source>
        <dbReference type="ARBA" id="ARBA00023315"/>
    </source>
</evidence>
<keyword evidence="5 9" id="KW-0276">Fatty acid metabolism</keyword>
<dbReference type="RefSeq" id="WP_205377184.1">
    <property type="nucleotide sequence ID" value="NZ_JAFEJA010000002.1"/>
</dbReference>
<name>A0ABS2UZJ0_9ACTN</name>
<dbReference type="InterPro" id="IPR004655">
    <property type="entry name" value="FabH"/>
</dbReference>
<keyword evidence="8 9" id="KW-0012">Acyltransferase</keyword>
<comment type="function">
    <text evidence="9">Catalyzes the condensation reaction of fatty acid synthesis by the addition to an acyl acceptor of two carbons from malonyl-ACP. Catalyzes the first condensation reaction which initiates fatty acid synthesis and may therefore play a role in governing the total rate of fatty acid production. Possesses both acetoacetyl-ACP synthase and acetyl transacylase activities. Its substrate specificity determines the biosynthesis of branched-chain and/or straight-chain of fatty acids.</text>
</comment>
<evidence type="ECO:0000256" key="1">
    <source>
        <dbReference type="ARBA" id="ARBA00008642"/>
    </source>
</evidence>
<dbReference type="HAMAP" id="MF_01815">
    <property type="entry name" value="FabH"/>
    <property type="match status" value="1"/>
</dbReference>
<comment type="similarity">
    <text evidence="1 9">Belongs to the thiolase-like superfamily. FabH family.</text>
</comment>
<dbReference type="NCBIfam" id="NF006829">
    <property type="entry name" value="PRK09352.1"/>
    <property type="match status" value="1"/>
</dbReference>
<dbReference type="PANTHER" id="PTHR34069:SF2">
    <property type="entry name" value="BETA-KETOACYL-[ACYL-CARRIER-PROTEIN] SYNTHASE III"/>
    <property type="match status" value="1"/>
</dbReference>
<keyword evidence="7 9" id="KW-0275">Fatty acid biosynthesis</keyword>
<evidence type="ECO:0000256" key="6">
    <source>
        <dbReference type="ARBA" id="ARBA00023098"/>
    </source>
</evidence>
<evidence type="ECO:0000259" key="11">
    <source>
        <dbReference type="Pfam" id="PF08545"/>
    </source>
</evidence>
<feature type="domain" description="Beta-ketoacyl-[acyl-carrier-protein] synthase III N-terminal" evidence="11">
    <location>
        <begin position="106"/>
        <end position="186"/>
    </location>
</feature>
<keyword evidence="6 9" id="KW-0443">Lipid metabolism</keyword>
<protein>
    <recommendedName>
        <fullName evidence="9">Beta-ketoacyl-[acyl-carrier-protein] synthase III</fullName>
        <shortName evidence="9">Beta-ketoacyl-ACP synthase III</shortName>
        <shortName evidence="9">KAS III</shortName>
        <ecNumber evidence="9">2.3.1.180</ecNumber>
    </recommendedName>
    <alternativeName>
        <fullName evidence="9">3-oxoacyl-[acyl-carrier-protein] synthase 3</fullName>
    </alternativeName>
    <alternativeName>
        <fullName evidence="9">3-oxoacyl-[acyl-carrier-protein] synthase III</fullName>
    </alternativeName>
</protein>
<gene>
    <name evidence="9" type="primary">fabH</name>
    <name evidence="12" type="ORF">JE024_30815</name>
</gene>
<dbReference type="Proteomes" id="UP000664109">
    <property type="component" value="Unassembled WGS sequence"/>
</dbReference>
<evidence type="ECO:0000256" key="9">
    <source>
        <dbReference type="HAMAP-Rule" id="MF_01815"/>
    </source>
</evidence>
<comment type="caution">
    <text evidence="12">The sequence shown here is derived from an EMBL/GenBank/DDBJ whole genome shotgun (WGS) entry which is preliminary data.</text>
</comment>
<evidence type="ECO:0000256" key="5">
    <source>
        <dbReference type="ARBA" id="ARBA00022832"/>
    </source>
</evidence>
<organism evidence="12 13">
    <name type="scientific">Streptomyces zhihengii</name>
    <dbReference type="NCBI Taxonomy" id="1818004"/>
    <lineage>
        <taxon>Bacteria</taxon>
        <taxon>Bacillati</taxon>
        <taxon>Actinomycetota</taxon>
        <taxon>Actinomycetes</taxon>
        <taxon>Kitasatosporales</taxon>
        <taxon>Streptomycetaceae</taxon>
        <taxon>Streptomyces</taxon>
    </lineage>
</organism>
<feature type="region of interest" description="ACP-binding" evidence="9">
    <location>
        <begin position="255"/>
        <end position="259"/>
    </location>
</feature>
<comment type="subunit">
    <text evidence="9">Homodimer.</text>
</comment>
<comment type="subcellular location">
    <subcellularLocation>
        <location evidence="9">Cytoplasm</location>
    </subcellularLocation>
</comment>
<dbReference type="Gene3D" id="3.40.47.10">
    <property type="match status" value="1"/>
</dbReference>
<sequence>MTRAAVICGLGGWLPPRVVTNDDLPAGLGTSDRWIRTRTGITRRHRADPGSATSDLAVEAGARALASSGEPRADAVVLATTTPDRICPATAPEIATRLGLTGAAAFDMNAACTGFLYGLAAAAGLIATGAADRVLLIGAETYSCLLDPLDRGTAPIFGDGAGAVVLRAGAPGEPGAIGHIDLGSDGTGADLIAVGGGGSRQRMSGRPEQDGERYLTMAGREVFKHAVGRMADSCRTVLKRAGQEPADVDRIVAHQANIRILHQLADELGVDRGRVVANIDRVGNTAAASVPLALFHGVADGAVRPGQRTLLTAFGAGLTWGSTLLTWPELAVATGE</sequence>
<dbReference type="CDD" id="cd00830">
    <property type="entry name" value="KAS_III"/>
    <property type="match status" value="1"/>
</dbReference>
<evidence type="ECO:0000259" key="10">
    <source>
        <dbReference type="Pfam" id="PF08541"/>
    </source>
</evidence>
<accession>A0ABS2UZJ0</accession>
<dbReference type="InterPro" id="IPR013751">
    <property type="entry name" value="ACP_syn_III_N"/>
</dbReference>
<keyword evidence="3 9" id="KW-0444">Lipid biosynthesis</keyword>
<dbReference type="NCBIfam" id="TIGR00747">
    <property type="entry name" value="fabH"/>
    <property type="match status" value="1"/>
</dbReference>